<proteinExistence type="predicted"/>
<reference evidence="1 2" key="1">
    <citation type="submission" date="2014-06" db="EMBL/GenBank/DDBJ databases">
        <title>Evolutionary Origins and Diversification of the Mycorrhizal Mutualists.</title>
        <authorList>
            <consortium name="DOE Joint Genome Institute"/>
            <consortium name="Mycorrhizal Genomics Consortium"/>
            <person name="Kohler A."/>
            <person name="Kuo A."/>
            <person name="Nagy L.G."/>
            <person name="Floudas D."/>
            <person name="Copeland A."/>
            <person name="Barry K.W."/>
            <person name="Cichocki N."/>
            <person name="Veneault-Fourrey C."/>
            <person name="LaButti K."/>
            <person name="Lindquist E.A."/>
            <person name="Lipzen A."/>
            <person name="Lundell T."/>
            <person name="Morin E."/>
            <person name="Murat C."/>
            <person name="Riley R."/>
            <person name="Ohm R."/>
            <person name="Sun H."/>
            <person name="Tunlid A."/>
            <person name="Henrissat B."/>
            <person name="Grigoriev I.V."/>
            <person name="Hibbett D.S."/>
            <person name="Martin F."/>
        </authorList>
    </citation>
    <scope>NUCLEOTIDE SEQUENCE [LARGE SCALE GENOMIC DNA]</scope>
    <source>
        <strain evidence="1 2">SS14</strain>
    </source>
</reference>
<dbReference type="AlphaFoldDB" id="A0A0C9UZG1"/>
<dbReference type="EMBL" id="KN837261">
    <property type="protein sequence ID" value="KIJ30490.1"/>
    <property type="molecule type" value="Genomic_DNA"/>
</dbReference>
<sequence length="56" mass="6415">MVVGEEGGEVMCSESAVDGSDLRYLTLILRTFSSQADHWSQRTNVLWYLLVYLDYP</sequence>
<accession>A0A0C9UZG1</accession>
<name>A0A0C9UZG1_SPHS4</name>
<keyword evidence="2" id="KW-1185">Reference proteome</keyword>
<dbReference type="HOGENOM" id="CLU_3015704_0_0_1"/>
<gene>
    <name evidence="1" type="ORF">M422DRAFT_36555</name>
</gene>
<protein>
    <submittedName>
        <fullName evidence="1">Uncharacterized protein</fullName>
    </submittedName>
</protein>
<evidence type="ECO:0000313" key="1">
    <source>
        <dbReference type="EMBL" id="KIJ30490.1"/>
    </source>
</evidence>
<organism evidence="1 2">
    <name type="scientific">Sphaerobolus stellatus (strain SS14)</name>
    <dbReference type="NCBI Taxonomy" id="990650"/>
    <lineage>
        <taxon>Eukaryota</taxon>
        <taxon>Fungi</taxon>
        <taxon>Dikarya</taxon>
        <taxon>Basidiomycota</taxon>
        <taxon>Agaricomycotina</taxon>
        <taxon>Agaricomycetes</taxon>
        <taxon>Phallomycetidae</taxon>
        <taxon>Geastrales</taxon>
        <taxon>Sphaerobolaceae</taxon>
        <taxon>Sphaerobolus</taxon>
    </lineage>
</organism>
<evidence type="ECO:0000313" key="2">
    <source>
        <dbReference type="Proteomes" id="UP000054279"/>
    </source>
</evidence>
<dbReference type="Proteomes" id="UP000054279">
    <property type="component" value="Unassembled WGS sequence"/>
</dbReference>